<dbReference type="GO" id="GO:0008137">
    <property type="term" value="F:NADH dehydrogenase (ubiquinone) activity"/>
    <property type="evidence" value="ECO:0007669"/>
    <property type="project" value="UniProtKB-EC"/>
</dbReference>
<comment type="function">
    <text evidence="1">Core subunit of the mitochondrial membrane respiratory chain NADH dehydrogenase (Complex I) that is believed to belong to the minimal assembly required for catalysis. Complex I functions in the transfer of electrons from NADH to the respiratory chain. The immediate electron acceptor for the enzyme is believed to be ubiquinone.</text>
</comment>
<feature type="domain" description="NADH:quinone oxidoreductase/Mrp antiporter transmembrane" evidence="19">
    <location>
        <begin position="24"/>
        <end position="286"/>
    </location>
</feature>
<evidence type="ECO:0000256" key="5">
    <source>
        <dbReference type="ARBA" id="ARBA00021008"/>
    </source>
</evidence>
<feature type="transmembrane region" description="Helical" evidence="18">
    <location>
        <begin position="60"/>
        <end position="82"/>
    </location>
</feature>
<dbReference type="Pfam" id="PF00361">
    <property type="entry name" value="Proton_antipo_M"/>
    <property type="match status" value="1"/>
</dbReference>
<dbReference type="InterPro" id="IPR003917">
    <property type="entry name" value="NADH_UbQ_OxRdtase_chain2"/>
</dbReference>
<dbReference type="Pfam" id="PF06444">
    <property type="entry name" value="NADH_dehy_S2_C"/>
    <property type="match status" value="1"/>
</dbReference>
<dbReference type="InterPro" id="IPR001750">
    <property type="entry name" value="ND/Mrp_TM"/>
</dbReference>
<name>A0A0U2GJU1_NEULA</name>
<dbReference type="GO" id="GO:0005743">
    <property type="term" value="C:mitochondrial inner membrane"/>
    <property type="evidence" value="ECO:0007669"/>
    <property type="project" value="UniProtKB-SubCell"/>
</dbReference>
<evidence type="ECO:0000256" key="3">
    <source>
        <dbReference type="ARBA" id="ARBA00007012"/>
    </source>
</evidence>
<organism evidence="21">
    <name type="scientific">Neuronema laminatum</name>
    <name type="common">Brown lacewing</name>
    <dbReference type="NCBI Taxonomy" id="1701416"/>
    <lineage>
        <taxon>Eukaryota</taxon>
        <taxon>Metazoa</taxon>
        <taxon>Ecdysozoa</taxon>
        <taxon>Arthropoda</taxon>
        <taxon>Hexapoda</taxon>
        <taxon>Insecta</taxon>
        <taxon>Pterygota</taxon>
        <taxon>Neoptera</taxon>
        <taxon>Endopterygota</taxon>
        <taxon>Neuroptera</taxon>
        <taxon>Hemerobiiformia</taxon>
        <taxon>Hemerobiidae</taxon>
        <taxon>Neuronema</taxon>
    </lineage>
</organism>
<evidence type="ECO:0000256" key="13">
    <source>
        <dbReference type="ARBA" id="ARBA00023027"/>
    </source>
</evidence>
<evidence type="ECO:0000256" key="1">
    <source>
        <dbReference type="ARBA" id="ARBA00003257"/>
    </source>
</evidence>
<dbReference type="InterPro" id="IPR050175">
    <property type="entry name" value="Complex_I_Subunit_2"/>
</dbReference>
<evidence type="ECO:0000256" key="4">
    <source>
        <dbReference type="ARBA" id="ARBA00012944"/>
    </source>
</evidence>
<keyword evidence="8 18" id="KW-0812">Transmembrane</keyword>
<evidence type="ECO:0000256" key="10">
    <source>
        <dbReference type="ARBA" id="ARBA00022967"/>
    </source>
</evidence>
<evidence type="ECO:0000259" key="19">
    <source>
        <dbReference type="Pfam" id="PF00361"/>
    </source>
</evidence>
<feature type="transmembrane region" description="Helical" evidence="18">
    <location>
        <begin position="197"/>
        <end position="217"/>
    </location>
</feature>
<evidence type="ECO:0000256" key="17">
    <source>
        <dbReference type="ARBA" id="ARBA00049551"/>
    </source>
</evidence>
<comment type="subcellular location">
    <subcellularLocation>
        <location evidence="2 18">Mitochondrion inner membrane</location>
        <topology evidence="2 18">Multi-pass membrane protein</topology>
    </subcellularLocation>
</comment>
<feature type="transmembrane region" description="Helical" evidence="18">
    <location>
        <begin position="94"/>
        <end position="116"/>
    </location>
</feature>
<proteinExistence type="inferred from homology"/>
<feature type="transmembrane region" description="Helical" evidence="18">
    <location>
        <begin position="7"/>
        <end position="24"/>
    </location>
</feature>
<dbReference type="InterPro" id="IPR010933">
    <property type="entry name" value="NADH_DH_su2_C"/>
</dbReference>
<keyword evidence="11 18" id="KW-0249">Electron transport</keyword>
<evidence type="ECO:0000256" key="6">
    <source>
        <dbReference type="ARBA" id="ARBA00022448"/>
    </source>
</evidence>
<evidence type="ECO:0000256" key="18">
    <source>
        <dbReference type="RuleBase" id="RU003403"/>
    </source>
</evidence>
<evidence type="ECO:0000256" key="12">
    <source>
        <dbReference type="ARBA" id="ARBA00022989"/>
    </source>
</evidence>
<reference evidence="21" key="1">
    <citation type="journal article" date="2015" name="Mitochondrial DNA">
        <title>First complete mitochondrial genome from the brown lacewings (Neuroptera: Hemerobiidae).</title>
        <authorList>
            <person name="Zhao Y."/>
            <person name="Chen Y."/>
            <person name="Zhao J."/>
            <person name="Liu Z."/>
        </authorList>
    </citation>
    <scope>NUCLEOTIDE SEQUENCE</scope>
</reference>
<feature type="transmembrane region" description="Helical" evidence="18">
    <location>
        <begin position="315"/>
        <end position="338"/>
    </location>
</feature>
<accession>A0A0U2GJU1</accession>
<keyword evidence="15 18" id="KW-0496">Mitochondrion</keyword>
<feature type="domain" description="NADH dehydrogenase subunit 2 C-terminal" evidence="20">
    <location>
        <begin position="287"/>
        <end position="336"/>
    </location>
</feature>
<dbReference type="GO" id="GO:0006120">
    <property type="term" value="P:mitochondrial electron transport, NADH to ubiquinone"/>
    <property type="evidence" value="ECO:0007669"/>
    <property type="project" value="InterPro"/>
</dbReference>
<keyword evidence="16 18" id="KW-0472">Membrane</keyword>
<evidence type="ECO:0000256" key="8">
    <source>
        <dbReference type="ARBA" id="ARBA00022692"/>
    </source>
</evidence>
<feature type="transmembrane region" description="Helical" evidence="18">
    <location>
        <begin position="274"/>
        <end position="295"/>
    </location>
</feature>
<dbReference type="PANTHER" id="PTHR46552">
    <property type="entry name" value="NADH-UBIQUINONE OXIDOREDUCTASE CHAIN 2"/>
    <property type="match status" value="1"/>
</dbReference>
<dbReference type="PRINTS" id="PR01436">
    <property type="entry name" value="NADHDHGNASE2"/>
</dbReference>
<evidence type="ECO:0000259" key="20">
    <source>
        <dbReference type="Pfam" id="PF06444"/>
    </source>
</evidence>
<geneLocation type="mitochondrion" evidence="21"/>
<keyword evidence="12 18" id="KW-1133">Transmembrane helix</keyword>
<sequence length="339" mass="39600">MFKNPSNLLFSITLMMGSVISISANSWLGAWMGLEINLLSFMPLIICLKNSLSTESALKYYLTQTLGSAILLFGIMCMSMEINFNFYLTMNYSWIYWVMNSTLMMKMGAAPFHFWFPEMMEGLSWMSSFILMTWQKIAPMILLSYCLILKYVVVISILSIIIGSLGGLNQISLRKLMAYSSINHMGWLMSSLMISNFYWILYFMVYTFLSWSMISIFKKYNLFLINQLFNLDNFNPMVKISIFCNMLSLGGLPPFLGFMPKWILIQSLSIHNKFFVLIMVMFTLITLFFYMRLIYSALMINYTSMKWLLFNESNLNLILIFNFFCLVGLPMISLLYWVY</sequence>
<feature type="transmembrane region" description="Helical" evidence="18">
    <location>
        <begin position="148"/>
        <end position="168"/>
    </location>
</feature>
<evidence type="ECO:0000256" key="14">
    <source>
        <dbReference type="ARBA" id="ARBA00023075"/>
    </source>
</evidence>
<gene>
    <name evidence="21" type="primary">ND2</name>
</gene>
<keyword evidence="7 18" id="KW-0679">Respiratory chain</keyword>
<dbReference type="CTD" id="4536"/>
<dbReference type="AlphaFoldDB" id="A0A0U2GJU1"/>
<evidence type="ECO:0000256" key="15">
    <source>
        <dbReference type="ARBA" id="ARBA00023128"/>
    </source>
</evidence>
<comment type="similarity">
    <text evidence="3 18">Belongs to the complex I subunit 2 family.</text>
</comment>
<keyword evidence="6" id="KW-0813">Transport</keyword>
<dbReference type="GeneID" id="26118550"/>
<dbReference type="PANTHER" id="PTHR46552:SF1">
    <property type="entry name" value="NADH-UBIQUINONE OXIDOREDUCTASE CHAIN 2"/>
    <property type="match status" value="1"/>
</dbReference>
<feature type="transmembrane region" description="Helical" evidence="18">
    <location>
        <begin position="123"/>
        <end position="142"/>
    </location>
</feature>
<comment type="catalytic activity">
    <reaction evidence="17 18">
        <text>a ubiquinone + NADH + 5 H(+)(in) = a ubiquinol + NAD(+) + 4 H(+)(out)</text>
        <dbReference type="Rhea" id="RHEA:29091"/>
        <dbReference type="Rhea" id="RHEA-COMP:9565"/>
        <dbReference type="Rhea" id="RHEA-COMP:9566"/>
        <dbReference type="ChEBI" id="CHEBI:15378"/>
        <dbReference type="ChEBI" id="CHEBI:16389"/>
        <dbReference type="ChEBI" id="CHEBI:17976"/>
        <dbReference type="ChEBI" id="CHEBI:57540"/>
        <dbReference type="ChEBI" id="CHEBI:57945"/>
        <dbReference type="EC" id="7.1.1.2"/>
    </reaction>
</comment>
<keyword evidence="9 18" id="KW-0999">Mitochondrion inner membrane</keyword>
<evidence type="ECO:0000256" key="2">
    <source>
        <dbReference type="ARBA" id="ARBA00004448"/>
    </source>
</evidence>
<keyword evidence="10 18" id="KW-1278">Translocase</keyword>
<evidence type="ECO:0000256" key="7">
    <source>
        <dbReference type="ARBA" id="ARBA00022660"/>
    </source>
</evidence>
<evidence type="ECO:0000256" key="16">
    <source>
        <dbReference type="ARBA" id="ARBA00023136"/>
    </source>
</evidence>
<comment type="function">
    <text evidence="18">Core subunit of the mitochondrial membrane respiratory chain NADH dehydrogenase (Complex I) which catalyzes electron transfer from NADH through the respiratory chain, using ubiquinone as an electron acceptor. Essential for the catalytic activity and assembly of complex I.</text>
</comment>
<dbReference type="EMBL" id="KR078257">
    <property type="protein sequence ID" value="AKZ17613.1"/>
    <property type="molecule type" value="Genomic_DNA"/>
</dbReference>
<protein>
    <recommendedName>
        <fullName evidence="5 18">NADH-ubiquinone oxidoreductase chain 2</fullName>
        <ecNumber evidence="4 18">7.1.1.2</ecNumber>
    </recommendedName>
</protein>
<evidence type="ECO:0000256" key="11">
    <source>
        <dbReference type="ARBA" id="ARBA00022982"/>
    </source>
</evidence>
<evidence type="ECO:0000313" key="21">
    <source>
        <dbReference type="EMBL" id="AKZ17613.1"/>
    </source>
</evidence>
<dbReference type="EC" id="7.1.1.2" evidence="4 18"/>
<evidence type="ECO:0000256" key="9">
    <source>
        <dbReference type="ARBA" id="ARBA00022792"/>
    </source>
</evidence>
<dbReference type="RefSeq" id="YP_009175365.1">
    <property type="nucleotide sequence ID" value="NC_028153.1"/>
</dbReference>
<keyword evidence="14 18" id="KW-0830">Ubiquinone</keyword>
<feature type="transmembrane region" description="Helical" evidence="18">
    <location>
        <begin position="237"/>
        <end position="262"/>
    </location>
</feature>
<keyword evidence="13 18" id="KW-0520">NAD</keyword>